<evidence type="ECO:0000313" key="9">
    <source>
        <dbReference type="Proteomes" id="UP000232453"/>
    </source>
</evidence>
<evidence type="ECO:0000256" key="2">
    <source>
        <dbReference type="ARBA" id="ARBA00022475"/>
    </source>
</evidence>
<evidence type="ECO:0000256" key="5">
    <source>
        <dbReference type="ARBA" id="ARBA00023136"/>
    </source>
</evidence>
<feature type="transmembrane region" description="Helical" evidence="7">
    <location>
        <begin position="316"/>
        <end position="337"/>
    </location>
</feature>
<name>A0AA44UV38_PSEA5</name>
<dbReference type="InterPro" id="IPR002797">
    <property type="entry name" value="Polysacc_synth"/>
</dbReference>
<dbReference type="Pfam" id="PF01943">
    <property type="entry name" value="Polysacc_synt"/>
    <property type="match status" value="1"/>
</dbReference>
<feature type="transmembrane region" description="Helical" evidence="7">
    <location>
        <begin position="255"/>
        <end position="273"/>
    </location>
</feature>
<dbReference type="Proteomes" id="UP000232453">
    <property type="component" value="Unassembled WGS sequence"/>
</dbReference>
<sequence>MSVGEMVAGRVRSVRREMGNPLYRNAYALMLNTVVNSGFGLLYWVFAARVFSTEDVGRGNAMVNLMMLISVLTSLNFGQALIRFLPTAGRDSRSLVRLAYGISAAMAVVGSAAVMTYCHVAYAPGDPLHVSPGFAAWFVVSTAAWSIFNLQDQVLTGLRSAMWVVLENGVYGVVKLGLLVVVAFTSVSDGVFTSWSAPVIALLVPFTLLISRRLLPRHTAETADRDDAGAPDRATLARYMGGDYLGQVFNQAMSSFLPVLVVMTISQAASAYLLPAQTVFLAMSMLSMAITSALVVEGSRNPAHAHVFARAVLRRICLLVWPASLVIALAAPLLLWFYGPQYVENSTTLLQLLMVSMFPRVIVTMWMTKSRLANRTFPLAVQQLVHCVIVLGGIPLLAPMLGVDAVGWMWLAGELVLAIVFLPSVVRWLRQPVPPHPPGDGGTAGPDGPHGPDGPDGPDPLARDDDTRPIGGPEARTHEFPRVRD</sequence>
<dbReference type="InterPro" id="IPR050833">
    <property type="entry name" value="Poly_Biosynth_Transport"/>
</dbReference>
<keyword evidence="5 7" id="KW-0472">Membrane</keyword>
<dbReference type="AlphaFoldDB" id="A0AA44UV38"/>
<feature type="transmembrane region" description="Helical" evidence="7">
    <location>
        <begin position="66"/>
        <end position="86"/>
    </location>
</feature>
<reference evidence="8 9" key="1">
    <citation type="submission" date="2017-11" db="EMBL/GenBank/DDBJ databases">
        <title>Sequencing the genomes of 1000 actinobacteria strains.</title>
        <authorList>
            <person name="Klenk H.-P."/>
        </authorList>
    </citation>
    <scope>NUCLEOTIDE SEQUENCE [LARGE SCALE GENOMIC DNA]</scope>
    <source>
        <strain evidence="8 9">DSM 44104</strain>
    </source>
</reference>
<evidence type="ECO:0000256" key="6">
    <source>
        <dbReference type="SAM" id="MobiDB-lite"/>
    </source>
</evidence>
<dbReference type="PANTHER" id="PTHR30250">
    <property type="entry name" value="PST FAMILY PREDICTED COLANIC ACID TRANSPORTER"/>
    <property type="match status" value="1"/>
</dbReference>
<evidence type="ECO:0000256" key="1">
    <source>
        <dbReference type="ARBA" id="ARBA00004651"/>
    </source>
</evidence>
<gene>
    <name evidence="8" type="ORF">ATL51_5551</name>
</gene>
<dbReference type="RefSeq" id="WP_157818547.1">
    <property type="nucleotide sequence ID" value="NZ_JBICSI010000007.1"/>
</dbReference>
<comment type="subcellular location">
    <subcellularLocation>
        <location evidence="1">Cell membrane</location>
        <topology evidence="1">Multi-pass membrane protein</topology>
    </subcellularLocation>
</comment>
<evidence type="ECO:0000313" key="8">
    <source>
        <dbReference type="EMBL" id="PKB33784.1"/>
    </source>
</evidence>
<evidence type="ECO:0000256" key="4">
    <source>
        <dbReference type="ARBA" id="ARBA00022989"/>
    </source>
</evidence>
<feature type="transmembrane region" description="Helical" evidence="7">
    <location>
        <begin position="134"/>
        <end position="150"/>
    </location>
</feature>
<feature type="transmembrane region" description="Helical" evidence="7">
    <location>
        <begin position="407"/>
        <end position="426"/>
    </location>
</feature>
<comment type="caution">
    <text evidence="8">The sequence shown here is derived from an EMBL/GenBank/DDBJ whole genome shotgun (WGS) entry which is preliminary data.</text>
</comment>
<evidence type="ECO:0000256" key="3">
    <source>
        <dbReference type="ARBA" id="ARBA00022692"/>
    </source>
</evidence>
<feature type="transmembrane region" description="Helical" evidence="7">
    <location>
        <begin position="349"/>
        <end position="367"/>
    </location>
</feature>
<dbReference type="EMBL" id="PHUJ01000003">
    <property type="protein sequence ID" value="PKB33784.1"/>
    <property type="molecule type" value="Genomic_DNA"/>
</dbReference>
<keyword evidence="4 7" id="KW-1133">Transmembrane helix</keyword>
<feature type="transmembrane region" description="Helical" evidence="7">
    <location>
        <begin position="379"/>
        <end position="401"/>
    </location>
</feature>
<proteinExistence type="predicted"/>
<keyword evidence="3 7" id="KW-0812">Transmembrane</keyword>
<dbReference type="PANTHER" id="PTHR30250:SF11">
    <property type="entry name" value="O-ANTIGEN TRANSPORTER-RELATED"/>
    <property type="match status" value="1"/>
</dbReference>
<feature type="transmembrane region" description="Helical" evidence="7">
    <location>
        <begin position="26"/>
        <end position="46"/>
    </location>
</feature>
<feature type="transmembrane region" description="Helical" evidence="7">
    <location>
        <begin position="162"/>
        <end position="184"/>
    </location>
</feature>
<feature type="region of interest" description="Disordered" evidence="6">
    <location>
        <begin position="433"/>
        <end position="485"/>
    </location>
</feature>
<dbReference type="GO" id="GO:0005886">
    <property type="term" value="C:plasma membrane"/>
    <property type="evidence" value="ECO:0007669"/>
    <property type="project" value="UniProtKB-SubCell"/>
</dbReference>
<feature type="transmembrane region" description="Helical" evidence="7">
    <location>
        <begin position="190"/>
        <end position="210"/>
    </location>
</feature>
<evidence type="ECO:0000256" key="7">
    <source>
        <dbReference type="SAM" id="Phobius"/>
    </source>
</evidence>
<feature type="compositionally biased region" description="Basic and acidic residues" evidence="6">
    <location>
        <begin position="475"/>
        <end position="485"/>
    </location>
</feature>
<keyword evidence="2" id="KW-1003">Cell membrane</keyword>
<accession>A0AA44UV38</accession>
<organism evidence="8 9">
    <name type="scientific">Pseudonocardia alni</name>
    <name type="common">Amycolata alni</name>
    <dbReference type="NCBI Taxonomy" id="33907"/>
    <lineage>
        <taxon>Bacteria</taxon>
        <taxon>Bacillati</taxon>
        <taxon>Actinomycetota</taxon>
        <taxon>Actinomycetes</taxon>
        <taxon>Pseudonocardiales</taxon>
        <taxon>Pseudonocardiaceae</taxon>
        <taxon>Pseudonocardia</taxon>
    </lineage>
</organism>
<protein>
    <submittedName>
        <fullName evidence="8">O-antigen/teichoic acid export membrane protein</fullName>
    </submittedName>
</protein>
<feature type="transmembrane region" description="Helical" evidence="7">
    <location>
        <begin position="98"/>
        <end position="122"/>
    </location>
</feature>
<feature type="transmembrane region" description="Helical" evidence="7">
    <location>
        <begin position="279"/>
        <end position="296"/>
    </location>
</feature>